<organism evidence="1 2">
    <name type="scientific">Pseudomonas pohangensis</name>
    <dbReference type="NCBI Taxonomy" id="364197"/>
    <lineage>
        <taxon>Bacteria</taxon>
        <taxon>Pseudomonadati</taxon>
        <taxon>Pseudomonadota</taxon>
        <taxon>Gammaproteobacteria</taxon>
        <taxon>Pseudomonadales</taxon>
        <taxon>Pseudomonadaceae</taxon>
        <taxon>Pseudomonas</taxon>
    </lineage>
</organism>
<dbReference type="Proteomes" id="UP000243232">
    <property type="component" value="Chromosome I"/>
</dbReference>
<keyword evidence="2" id="KW-1185">Reference proteome</keyword>
<evidence type="ECO:0000313" key="2">
    <source>
        <dbReference type="Proteomes" id="UP000243232"/>
    </source>
</evidence>
<dbReference type="EMBL" id="LT629785">
    <property type="protein sequence ID" value="SDT86902.1"/>
    <property type="molecule type" value="Genomic_DNA"/>
</dbReference>
<protein>
    <submittedName>
        <fullName evidence="1">Uncharacterized protein</fullName>
    </submittedName>
</protein>
<proteinExistence type="predicted"/>
<evidence type="ECO:0000313" key="1">
    <source>
        <dbReference type="EMBL" id="SDT86902.1"/>
    </source>
</evidence>
<dbReference type="STRING" id="364197.SAMN05216296_0063"/>
<reference evidence="2" key="1">
    <citation type="submission" date="2016-10" db="EMBL/GenBank/DDBJ databases">
        <authorList>
            <person name="Varghese N."/>
            <person name="Submissions S."/>
        </authorList>
    </citation>
    <scope>NUCLEOTIDE SEQUENCE [LARGE SCALE GENOMIC DNA]</scope>
    <source>
        <strain evidence="2">DSM 17875</strain>
    </source>
</reference>
<dbReference type="AlphaFoldDB" id="A0A1H2DVN6"/>
<name>A0A1H2DVN6_9PSED</name>
<dbReference type="RefSeq" id="WP_197673524.1">
    <property type="nucleotide sequence ID" value="NZ_LT629785.1"/>
</dbReference>
<sequence>MTRSEEALTSLGFRFGINGPHAARTMMIDDLKQLLEHVPIEAEQGAYAQAVIEENMLGKPTKKARELSYRHLTALYGLNQSNPLFRALRRLWRQDTAAQPLLALAVAMARDPLLRATQKFVLDQSLGMHQPREAVEELLAGQNPDRFSPASLKSFAQNIAGTWTSAGYFSGRNRKTRIAPDVRPENVAMCLFLGYLEGRSGQALFHSSWMQLLALPLEELERLANAAAHRGEIVFMNAGGVKEVRFPDYLTPDEEQTRQELGHDL</sequence>
<accession>A0A1H2DVN6</accession>
<gene>
    <name evidence="1" type="ORF">SAMN05216296_0063</name>
</gene>